<dbReference type="Gene3D" id="1.25.40.10">
    <property type="entry name" value="Tetratricopeptide repeat domain"/>
    <property type="match status" value="1"/>
</dbReference>
<name>A0A3S4H7A0_SERRU</name>
<gene>
    <name evidence="1" type="primary">nlpI</name>
    <name evidence="1" type="ORF">NCTC9419_03011</name>
</gene>
<dbReference type="STRING" id="61652.AXX16_0125"/>
<evidence type="ECO:0000313" key="1">
    <source>
        <dbReference type="EMBL" id="VEA71450.1"/>
    </source>
</evidence>
<organism evidence="1 2">
    <name type="scientific">Serratia rubidaea</name>
    <name type="common">Serratia marinorubra</name>
    <dbReference type="NCBI Taxonomy" id="61652"/>
    <lineage>
        <taxon>Bacteria</taxon>
        <taxon>Pseudomonadati</taxon>
        <taxon>Pseudomonadota</taxon>
        <taxon>Gammaproteobacteria</taxon>
        <taxon>Enterobacterales</taxon>
        <taxon>Yersiniaceae</taxon>
        <taxon>Serratia</taxon>
    </lineage>
</organism>
<dbReference type="EMBL" id="LR134155">
    <property type="protein sequence ID" value="VEA71450.1"/>
    <property type="molecule type" value="Genomic_DNA"/>
</dbReference>
<sequence>MAQDDLQAFYQDDPNDPFRSLWLYLVEREIDPKMAVSALQQRYDKADRGQWGWNIVEFYLGDISENTLMERLKADATDNTSLAEHLSETDFYLGKHYLSLGTRTPLRRCSN</sequence>
<protein>
    <submittedName>
        <fullName evidence="1">Lipoprotein NlpI</fullName>
    </submittedName>
</protein>
<evidence type="ECO:0000313" key="2">
    <source>
        <dbReference type="Proteomes" id="UP000271603"/>
    </source>
</evidence>
<dbReference type="Proteomes" id="UP000271603">
    <property type="component" value="Chromosome"/>
</dbReference>
<dbReference type="SUPFAM" id="SSF48452">
    <property type="entry name" value="TPR-like"/>
    <property type="match status" value="1"/>
</dbReference>
<keyword evidence="1" id="KW-0449">Lipoprotein</keyword>
<proteinExistence type="predicted"/>
<dbReference type="AlphaFoldDB" id="A0A3S4H7A0"/>
<dbReference type="InterPro" id="IPR011990">
    <property type="entry name" value="TPR-like_helical_dom_sf"/>
</dbReference>
<accession>A0A3S4H7A0</accession>
<reference evidence="1 2" key="1">
    <citation type="submission" date="2018-12" db="EMBL/GenBank/DDBJ databases">
        <authorList>
            <consortium name="Pathogen Informatics"/>
        </authorList>
    </citation>
    <scope>NUCLEOTIDE SEQUENCE [LARGE SCALE GENOMIC DNA]</scope>
    <source>
        <strain evidence="1 2">NCTC9419</strain>
    </source>
</reference>